<evidence type="ECO:0000313" key="2">
    <source>
        <dbReference type="EMBL" id="ASU84684.1"/>
    </source>
</evidence>
<dbReference type="Proteomes" id="UP000215005">
    <property type="component" value="Chromosome"/>
</dbReference>
<keyword evidence="3" id="KW-1185">Reference proteome</keyword>
<dbReference type="NCBIfam" id="TIGR02547">
    <property type="entry name" value="casA_cse1"/>
    <property type="match status" value="1"/>
</dbReference>
<gene>
    <name evidence="2" type="primary">casA</name>
    <name evidence="2" type="ORF">CDO52_19435</name>
</gene>
<organism evidence="2 3">
    <name type="scientific">Nocardiopsis gilva YIM 90087</name>
    <dbReference type="NCBI Taxonomy" id="1235441"/>
    <lineage>
        <taxon>Bacteria</taxon>
        <taxon>Bacillati</taxon>
        <taxon>Actinomycetota</taxon>
        <taxon>Actinomycetes</taxon>
        <taxon>Streptosporangiales</taxon>
        <taxon>Nocardiopsidaceae</taxon>
        <taxon>Nocardiopsis</taxon>
    </lineage>
</organism>
<dbReference type="EMBL" id="CP022753">
    <property type="protein sequence ID" value="ASU84684.1"/>
    <property type="molecule type" value="Genomic_DNA"/>
</dbReference>
<evidence type="ECO:0000256" key="1">
    <source>
        <dbReference type="SAM" id="MobiDB-lite"/>
    </source>
</evidence>
<feature type="region of interest" description="Disordered" evidence="1">
    <location>
        <begin position="517"/>
        <end position="585"/>
    </location>
</feature>
<accession>A0A223S981</accession>
<dbReference type="KEGG" id="ngv:CDO52_19435"/>
<dbReference type="InterPro" id="IPR013381">
    <property type="entry name" value="CRISPR-assoc_prot_Cse1"/>
</dbReference>
<reference evidence="2 3" key="1">
    <citation type="submission" date="2017-08" db="EMBL/GenBank/DDBJ databases">
        <title>The complete genome sequence of Nocardiopsis gilva YIM 90087.</title>
        <authorList>
            <person name="Yin M."/>
            <person name="Tang S."/>
        </authorList>
    </citation>
    <scope>NUCLEOTIDE SEQUENCE [LARGE SCALE GENOMIC DNA]</scope>
    <source>
        <strain evidence="2 3">YIM 90087</strain>
    </source>
</reference>
<dbReference type="CDD" id="cd09729">
    <property type="entry name" value="Cse1_I-E"/>
    <property type="match status" value="1"/>
</dbReference>
<proteinExistence type="predicted"/>
<dbReference type="AlphaFoldDB" id="A0A223S981"/>
<feature type="compositionally biased region" description="Polar residues" evidence="1">
    <location>
        <begin position="565"/>
        <end position="579"/>
    </location>
</feature>
<name>A0A223S981_9ACTN</name>
<evidence type="ECO:0000313" key="3">
    <source>
        <dbReference type="Proteomes" id="UP000215005"/>
    </source>
</evidence>
<sequence length="585" mass="64717">MDRHHVSDDHFSFNLVDQVWLPYVDTGGGTGTASLRQVLIDSPAIKDLTVDTPTQYPAILRVLLAVLHRSMGTAHGKHHGSYPRDKRGWKKHYASGPPATQINEYLDTWRDRFDLFGIEAPFLQVSDLRSTNGDRKPSSLLIPYAAAGNNAPIFSAHRDASPEALTPAQATRWLIHAHAWDTAGIKTGAARDTRAKNGKTTGNRTGLLGNLGVIVPTGDNLWETLMFNLLVLDDALSPRHDVPVWEHDSPLTANWQERSSRGLLDLYTWPGRRIRLFPEQVDGEVRVREVLVCAGDRLRTDEPLHGKEPHTAWYSTAKKAQSATSSAKAPLLPYRPITHEPGQQLWRGLGGILGRGRDGTQRDQGLPLPKALEQVGIFQRAIGRKLVRVHASGIAYGLQNAVIDETYADVLPLPVALFEVEGEQELAKLAIAAVTDTGNAAWALGRLAADIAFASGADEDTQKAREPQAKNRLYAALDQPFRAWVAGLQDESRIEDYRADWHRTARQAAWKIASDLIGQAPPSAMRSRTRKEKPKGQKGEPMPMNLALAEREFSRRLRYRLPSAYPQQDSSPEQLPSDDQNGDAD</sequence>
<dbReference type="Pfam" id="PF09481">
    <property type="entry name" value="CRISPR_Cse1"/>
    <property type="match status" value="1"/>
</dbReference>
<dbReference type="Gene3D" id="1.10.132.100">
    <property type="match status" value="1"/>
</dbReference>
<protein>
    <submittedName>
        <fullName evidence="2">Type I-E CRISPR-associated protein Cse1/CasA</fullName>
    </submittedName>
</protein>